<dbReference type="InterPro" id="IPR010949">
    <property type="entry name" value="TonB_Hb/transfer/lactofer_rcpt"/>
</dbReference>
<evidence type="ECO:0000259" key="15">
    <source>
        <dbReference type="Pfam" id="PF00593"/>
    </source>
</evidence>
<dbReference type="NCBIfam" id="TIGR01786">
    <property type="entry name" value="TonB-hemlactrns"/>
    <property type="match status" value="1"/>
</dbReference>
<feature type="signal peptide" evidence="14">
    <location>
        <begin position="1"/>
        <end position="21"/>
    </location>
</feature>
<dbReference type="InterPro" id="IPR000531">
    <property type="entry name" value="Beta-barrel_TonB"/>
</dbReference>
<evidence type="ECO:0000256" key="3">
    <source>
        <dbReference type="ARBA" id="ARBA00022448"/>
    </source>
</evidence>
<dbReference type="Gene3D" id="2.170.130.10">
    <property type="entry name" value="TonB-dependent receptor, plug domain"/>
    <property type="match status" value="1"/>
</dbReference>
<evidence type="ECO:0000256" key="9">
    <source>
        <dbReference type="ARBA" id="ARBA00023170"/>
    </source>
</evidence>
<dbReference type="GO" id="GO:0009279">
    <property type="term" value="C:cell outer membrane"/>
    <property type="evidence" value="ECO:0007669"/>
    <property type="project" value="UniProtKB-SubCell"/>
</dbReference>
<dbReference type="PANTHER" id="PTHR30069">
    <property type="entry name" value="TONB-DEPENDENT OUTER MEMBRANE RECEPTOR"/>
    <property type="match status" value="1"/>
</dbReference>
<feature type="chain" id="PRO_5013755468" evidence="14">
    <location>
        <begin position="22"/>
        <end position="737"/>
    </location>
</feature>
<accession>A0A2G9C855</accession>
<gene>
    <name evidence="17" type="ORF">CS062_13855</name>
</gene>
<dbReference type="AlphaFoldDB" id="A0A2G9C855"/>
<dbReference type="OrthoDB" id="9764669at2"/>
<dbReference type="Pfam" id="PF07715">
    <property type="entry name" value="Plug"/>
    <property type="match status" value="1"/>
</dbReference>
<reference evidence="17 18" key="1">
    <citation type="submission" date="2017-11" db="EMBL/GenBank/DDBJ databases">
        <title>Draft genome sequence of Mitsuaria sp. HWN-4.</title>
        <authorList>
            <person name="Gundlapally S.R."/>
        </authorList>
    </citation>
    <scope>NUCLEOTIDE SEQUENCE [LARGE SCALE GENOMIC DNA]</scope>
    <source>
        <strain evidence="17 18">HWN-4</strain>
    </source>
</reference>
<evidence type="ECO:0000256" key="11">
    <source>
        <dbReference type="PROSITE-ProRule" id="PRU01360"/>
    </source>
</evidence>
<dbReference type="InterPro" id="IPR036942">
    <property type="entry name" value="Beta-barrel_TonB_sf"/>
</dbReference>
<keyword evidence="18" id="KW-1185">Reference proteome</keyword>
<dbReference type="Pfam" id="PF00593">
    <property type="entry name" value="TonB_dep_Rec_b-barrel"/>
    <property type="match status" value="1"/>
</dbReference>
<evidence type="ECO:0000313" key="18">
    <source>
        <dbReference type="Proteomes" id="UP000231501"/>
    </source>
</evidence>
<evidence type="ECO:0000256" key="13">
    <source>
        <dbReference type="SAM" id="MobiDB-lite"/>
    </source>
</evidence>
<feature type="domain" description="TonB-dependent receptor plug" evidence="16">
    <location>
        <begin position="54"/>
        <end position="172"/>
    </location>
</feature>
<keyword evidence="6 14" id="KW-0732">Signal</keyword>
<dbReference type="InterPro" id="IPR037066">
    <property type="entry name" value="Plug_dom_sf"/>
</dbReference>
<sequence>MQLRPTPVALALSLAFPLAFAQTPAATNLPTAEAPQPLGELTVSATRTERSIDAVPNTVTVKNRKQLERRDARDLKDLLSEEVDLDVKATAPRFTAAGASTGRPGNEGINIRGLEGNRVLMMVDGIRLPQSYAFGAFASGRADFVDLNSLSSVEVLRGPTSTSYGSDGLAGALSLRTLSPEDLLVDGKTFAGFARLGAASVDNSRQASAAVAFGAGDWSSLLQATVRRGHETKNEGENDARNTNRTKANPADIDSRSVMAKLGYRINANHRLSGTLEHRERKVDTDVLSAITAPPASGTLPTTAVLGLAARDKSERTRASIEHRYEDLNATWLQQATTHLYVQDSETRQFSFEDRNGAADRIRLGTYKERLLGLSSQAQTQLASQRLSYGVDVSRNTIEGVRDGTVPPAGESFPSKPFPDTTYTLAGAFVQDEIEAGDFSIIPALRFEHYQLKPKSSGYSGNAVPLSDHAVTPRVGVIWRAQPSLQPYVQWAQGFRAPAPDQVNSGFENPLQGYRSIANPDLKAEHSTSWELGLRGRFEQVLRWQLSAYDNRYRDFISQEQVSGSLTQADPAIFQYVNLAQARIKGVEARAVWELRPGLSLNAAVAKSRGHSRFNGEKRPLNSVQPLRGQLGVRYESGPWTANASWVHSSGKKPSDIYVAPRTTQYAPSKYDVVDAGGSYRLSPTWTLAAYVTNVFDKKYWRWSDVQGAAANAAGLAVVDAFTAPGRAVQVSLRADF</sequence>
<evidence type="ECO:0000313" key="17">
    <source>
        <dbReference type="EMBL" id="PIM52631.1"/>
    </source>
</evidence>
<evidence type="ECO:0000256" key="7">
    <source>
        <dbReference type="ARBA" id="ARBA00023077"/>
    </source>
</evidence>
<comment type="similarity">
    <text evidence="2 11 12">Belongs to the TonB-dependent receptor family.</text>
</comment>
<keyword evidence="4 11" id="KW-1134">Transmembrane beta strand</keyword>
<evidence type="ECO:0000256" key="4">
    <source>
        <dbReference type="ARBA" id="ARBA00022452"/>
    </source>
</evidence>
<evidence type="ECO:0000256" key="5">
    <source>
        <dbReference type="ARBA" id="ARBA00022692"/>
    </source>
</evidence>
<evidence type="ECO:0000256" key="12">
    <source>
        <dbReference type="RuleBase" id="RU003357"/>
    </source>
</evidence>
<keyword evidence="7 12" id="KW-0798">TonB box</keyword>
<dbReference type="CDD" id="cd01347">
    <property type="entry name" value="ligand_gated_channel"/>
    <property type="match status" value="1"/>
</dbReference>
<dbReference type="RefSeq" id="WP_099862214.1">
    <property type="nucleotide sequence ID" value="NZ_PEOG01000034.1"/>
</dbReference>
<feature type="domain" description="TonB-dependent receptor-like beta-barrel" evidence="15">
    <location>
        <begin position="295"/>
        <end position="695"/>
    </location>
</feature>
<evidence type="ECO:0000256" key="10">
    <source>
        <dbReference type="ARBA" id="ARBA00023237"/>
    </source>
</evidence>
<name>A0A2G9C855_9BURK</name>
<dbReference type="Proteomes" id="UP000231501">
    <property type="component" value="Unassembled WGS sequence"/>
</dbReference>
<evidence type="ECO:0000256" key="2">
    <source>
        <dbReference type="ARBA" id="ARBA00009810"/>
    </source>
</evidence>
<feature type="compositionally biased region" description="Basic and acidic residues" evidence="13">
    <location>
        <begin position="228"/>
        <end position="242"/>
    </location>
</feature>
<protein>
    <submittedName>
        <fullName evidence="17">TonB-dependent receptor</fullName>
    </submittedName>
</protein>
<evidence type="ECO:0000256" key="14">
    <source>
        <dbReference type="SAM" id="SignalP"/>
    </source>
</evidence>
<dbReference type="EMBL" id="PEOG01000034">
    <property type="protein sequence ID" value="PIM52631.1"/>
    <property type="molecule type" value="Genomic_DNA"/>
</dbReference>
<dbReference type="InterPro" id="IPR011276">
    <property type="entry name" value="TonB_haem/Hb_rcpt"/>
</dbReference>
<dbReference type="GO" id="GO:0015344">
    <property type="term" value="F:siderophore uptake transmembrane transporter activity"/>
    <property type="evidence" value="ECO:0007669"/>
    <property type="project" value="TreeGrafter"/>
</dbReference>
<dbReference type="PROSITE" id="PS52016">
    <property type="entry name" value="TONB_DEPENDENT_REC_3"/>
    <property type="match status" value="1"/>
</dbReference>
<organism evidence="17 18">
    <name type="scientific">Roseateles chitinivorans</name>
    <dbReference type="NCBI Taxonomy" id="2917965"/>
    <lineage>
        <taxon>Bacteria</taxon>
        <taxon>Pseudomonadati</taxon>
        <taxon>Pseudomonadota</taxon>
        <taxon>Betaproteobacteria</taxon>
        <taxon>Burkholderiales</taxon>
        <taxon>Sphaerotilaceae</taxon>
        <taxon>Roseateles</taxon>
    </lineage>
</organism>
<keyword evidence="9 17" id="KW-0675">Receptor</keyword>
<dbReference type="Gene3D" id="2.40.170.20">
    <property type="entry name" value="TonB-dependent receptor, beta-barrel domain"/>
    <property type="match status" value="1"/>
</dbReference>
<proteinExistence type="inferred from homology"/>
<dbReference type="GO" id="GO:0015232">
    <property type="term" value="F:heme transmembrane transporter activity"/>
    <property type="evidence" value="ECO:0007669"/>
    <property type="project" value="InterPro"/>
</dbReference>
<evidence type="ECO:0000256" key="6">
    <source>
        <dbReference type="ARBA" id="ARBA00022729"/>
    </source>
</evidence>
<keyword evidence="5 11" id="KW-0812">Transmembrane</keyword>
<evidence type="ECO:0000256" key="1">
    <source>
        <dbReference type="ARBA" id="ARBA00004571"/>
    </source>
</evidence>
<feature type="region of interest" description="Disordered" evidence="13">
    <location>
        <begin position="228"/>
        <end position="250"/>
    </location>
</feature>
<evidence type="ECO:0000259" key="16">
    <source>
        <dbReference type="Pfam" id="PF07715"/>
    </source>
</evidence>
<comment type="caution">
    <text evidence="17">The sequence shown here is derived from an EMBL/GenBank/DDBJ whole genome shotgun (WGS) entry which is preliminary data.</text>
</comment>
<dbReference type="InterPro" id="IPR039426">
    <property type="entry name" value="TonB-dep_rcpt-like"/>
</dbReference>
<dbReference type="InterPro" id="IPR012910">
    <property type="entry name" value="Plug_dom"/>
</dbReference>
<dbReference type="SUPFAM" id="SSF56935">
    <property type="entry name" value="Porins"/>
    <property type="match status" value="1"/>
</dbReference>
<comment type="subcellular location">
    <subcellularLocation>
        <location evidence="1 11">Cell outer membrane</location>
        <topology evidence="1 11">Multi-pass membrane protein</topology>
    </subcellularLocation>
</comment>
<dbReference type="GO" id="GO:0044718">
    <property type="term" value="P:siderophore transmembrane transport"/>
    <property type="evidence" value="ECO:0007669"/>
    <property type="project" value="TreeGrafter"/>
</dbReference>
<keyword evidence="8 11" id="KW-0472">Membrane</keyword>
<dbReference type="PANTHER" id="PTHR30069:SF29">
    <property type="entry name" value="HEMOGLOBIN AND HEMOGLOBIN-HAPTOGLOBIN-BINDING PROTEIN 1-RELATED"/>
    <property type="match status" value="1"/>
</dbReference>
<keyword evidence="10 11" id="KW-0998">Cell outer membrane</keyword>
<evidence type="ECO:0000256" key="8">
    <source>
        <dbReference type="ARBA" id="ARBA00023136"/>
    </source>
</evidence>
<dbReference type="NCBIfam" id="TIGR01785">
    <property type="entry name" value="TonB-hemin"/>
    <property type="match status" value="1"/>
</dbReference>
<keyword evidence="3 11" id="KW-0813">Transport</keyword>